<feature type="compositionally biased region" description="Basic residues" evidence="1">
    <location>
        <begin position="143"/>
        <end position="160"/>
    </location>
</feature>
<proteinExistence type="predicted"/>
<dbReference type="Proteomes" id="UP000288805">
    <property type="component" value="Unassembled WGS sequence"/>
</dbReference>
<evidence type="ECO:0000313" key="3">
    <source>
        <dbReference type="Proteomes" id="UP000288805"/>
    </source>
</evidence>
<name>A0A438JZQ7_VITVI</name>
<dbReference type="PANTHER" id="PTHR34190:SF3">
    <property type="entry name" value="MICROSPORE-SPECIFIC PROMOTER 2"/>
    <property type="match status" value="1"/>
</dbReference>
<sequence length="207" mass="23996">MGDRRKPLSCMPLFSRVDRLDSTMKYLEGKQNLMEEKGEKQCIPMDLAVREAQFKGSLLDRITWLEQRLHKLSLQLETRSKQQPHPSRMQTAGETSSRHGPKKELSCSFPVFSTRNHNHGHKQTSQFHVPRFEYQGKSDRGQQRQKHPSTLKQQVGKKNRTNKEDKTSKVERECLPIGLTLKCWVASPPHLANFFLFLPFNSLLLLS</sequence>
<feature type="compositionally biased region" description="Basic and acidic residues" evidence="1">
    <location>
        <begin position="130"/>
        <end position="142"/>
    </location>
</feature>
<reference evidence="2 3" key="1">
    <citation type="journal article" date="2018" name="PLoS Genet.">
        <title>Population sequencing reveals clonal diversity and ancestral inbreeding in the grapevine cultivar Chardonnay.</title>
        <authorList>
            <person name="Roach M.J."/>
            <person name="Johnson D.L."/>
            <person name="Bohlmann J."/>
            <person name="van Vuuren H.J."/>
            <person name="Jones S.J."/>
            <person name="Pretorius I.S."/>
            <person name="Schmidt S.A."/>
            <person name="Borneman A.R."/>
        </authorList>
    </citation>
    <scope>NUCLEOTIDE SEQUENCE [LARGE SCALE GENOMIC DNA]</scope>
    <source>
        <strain evidence="3">cv. Chardonnay</strain>
        <tissue evidence="2">Leaf</tissue>
    </source>
</reference>
<gene>
    <name evidence="2" type="ORF">CK203_017235</name>
</gene>
<evidence type="ECO:0000313" key="2">
    <source>
        <dbReference type="EMBL" id="RVX14436.1"/>
    </source>
</evidence>
<comment type="caution">
    <text evidence="2">The sequence shown here is derived from an EMBL/GenBank/DDBJ whole genome shotgun (WGS) entry which is preliminary data.</text>
</comment>
<dbReference type="EMBL" id="QGNW01000021">
    <property type="protein sequence ID" value="RVX14436.1"/>
    <property type="molecule type" value="Genomic_DNA"/>
</dbReference>
<protein>
    <submittedName>
        <fullName evidence="2">Uncharacterized protein</fullName>
    </submittedName>
</protein>
<feature type="compositionally biased region" description="Polar residues" evidence="1">
    <location>
        <begin position="76"/>
        <end position="95"/>
    </location>
</feature>
<feature type="compositionally biased region" description="Basic and acidic residues" evidence="1">
    <location>
        <begin position="161"/>
        <end position="170"/>
    </location>
</feature>
<feature type="region of interest" description="Disordered" evidence="1">
    <location>
        <begin position="76"/>
        <end position="170"/>
    </location>
</feature>
<accession>A0A438JZQ7</accession>
<dbReference type="PANTHER" id="PTHR34190">
    <property type="entry name" value="EXPRESSED PROTEIN"/>
    <property type="match status" value="1"/>
</dbReference>
<evidence type="ECO:0000256" key="1">
    <source>
        <dbReference type="SAM" id="MobiDB-lite"/>
    </source>
</evidence>
<organism evidence="2 3">
    <name type="scientific">Vitis vinifera</name>
    <name type="common">Grape</name>
    <dbReference type="NCBI Taxonomy" id="29760"/>
    <lineage>
        <taxon>Eukaryota</taxon>
        <taxon>Viridiplantae</taxon>
        <taxon>Streptophyta</taxon>
        <taxon>Embryophyta</taxon>
        <taxon>Tracheophyta</taxon>
        <taxon>Spermatophyta</taxon>
        <taxon>Magnoliopsida</taxon>
        <taxon>eudicotyledons</taxon>
        <taxon>Gunneridae</taxon>
        <taxon>Pentapetalae</taxon>
        <taxon>rosids</taxon>
        <taxon>Vitales</taxon>
        <taxon>Vitaceae</taxon>
        <taxon>Viteae</taxon>
        <taxon>Vitis</taxon>
    </lineage>
</organism>
<dbReference type="AlphaFoldDB" id="A0A438JZQ7"/>